<proteinExistence type="predicted"/>
<evidence type="ECO:0000313" key="2">
    <source>
        <dbReference type="Proteomes" id="UP000604765"/>
    </source>
</evidence>
<dbReference type="Proteomes" id="UP000604765">
    <property type="component" value="Unassembled WGS sequence"/>
</dbReference>
<organism evidence="1 2">
    <name type="scientific">Lentilactobacillus fungorum</name>
    <dbReference type="NCBI Taxonomy" id="2201250"/>
    <lineage>
        <taxon>Bacteria</taxon>
        <taxon>Bacillati</taxon>
        <taxon>Bacillota</taxon>
        <taxon>Bacilli</taxon>
        <taxon>Lactobacillales</taxon>
        <taxon>Lactobacillaceae</taxon>
        <taxon>Lentilactobacillus</taxon>
    </lineage>
</organism>
<reference evidence="1 2" key="1">
    <citation type="journal article" date="2021" name="Int. J. Syst. Evol. Microbiol.">
        <title>Lentilactobacillus fungorum sp. nov., isolated from spent mushroom substrates.</title>
        <authorList>
            <person name="Tohno M."/>
            <person name="Tanizawa Y."/>
            <person name="Kojima Y."/>
            <person name="Sakamoto M."/>
            <person name="Ohkuma M."/>
            <person name="Kobayashi H."/>
        </authorList>
    </citation>
    <scope>NUCLEOTIDE SEQUENCE [LARGE SCALE GENOMIC DNA]</scope>
    <source>
        <strain evidence="1 2">YK48G</strain>
    </source>
</reference>
<evidence type="ECO:0000313" key="1">
    <source>
        <dbReference type="EMBL" id="GHP12975.1"/>
    </source>
</evidence>
<keyword evidence="2" id="KW-1185">Reference proteome</keyword>
<dbReference type="RefSeq" id="WP_203629024.1">
    <property type="nucleotide sequence ID" value="NZ_BNJR01000004.1"/>
</dbReference>
<sequence>MSRELVIVAAKQDSQGNYIRPQRASETPDEIAFYPENGEPNVVKLSGYGPGDTIPNGKYYVTFYDPTTKSFLGQFMSVSGYTIPGIPKPKNIKVVSTTSGATVTAEG</sequence>
<protein>
    <submittedName>
        <fullName evidence="1">Uncharacterized protein</fullName>
    </submittedName>
</protein>
<comment type="caution">
    <text evidence="1">The sequence shown here is derived from an EMBL/GenBank/DDBJ whole genome shotgun (WGS) entry which is preliminary data.</text>
</comment>
<name>A0ABQ3VWR7_9LACO</name>
<gene>
    <name evidence="1" type="ORF">YK48G_04000</name>
</gene>
<accession>A0ABQ3VWR7</accession>
<dbReference type="EMBL" id="BNJR01000004">
    <property type="protein sequence ID" value="GHP12975.1"/>
    <property type="molecule type" value="Genomic_DNA"/>
</dbReference>